<dbReference type="Proteomes" id="UP000301737">
    <property type="component" value="Unassembled WGS sequence"/>
</dbReference>
<dbReference type="PANTHER" id="PTHR10281">
    <property type="entry name" value="MEMBRANE-ASSOCIATED PROGESTERONE RECEPTOR COMPONENT-RELATED"/>
    <property type="match status" value="1"/>
</dbReference>
<dbReference type="InterPro" id="IPR036400">
    <property type="entry name" value="Cyt_B5-like_heme/steroid_sf"/>
</dbReference>
<dbReference type="OrthoDB" id="10257697at2759"/>
<proteinExistence type="inferred from homology"/>
<organism evidence="3 4">
    <name type="scientific">Zygosaccharomyces mellis</name>
    <dbReference type="NCBI Taxonomy" id="42258"/>
    <lineage>
        <taxon>Eukaryota</taxon>
        <taxon>Fungi</taxon>
        <taxon>Dikarya</taxon>
        <taxon>Ascomycota</taxon>
        <taxon>Saccharomycotina</taxon>
        <taxon>Saccharomycetes</taxon>
        <taxon>Saccharomycetales</taxon>
        <taxon>Saccharomycetaceae</taxon>
        <taxon>Zygosaccharomyces</taxon>
    </lineage>
</organism>
<dbReference type="InterPro" id="IPR001199">
    <property type="entry name" value="Cyt_B5-like_heme/steroid-bd"/>
</dbReference>
<comment type="similarity">
    <text evidence="1">Belongs to the cytochrome b5 family. MAPR subfamily.</text>
</comment>
<evidence type="ECO:0000313" key="3">
    <source>
        <dbReference type="EMBL" id="GCE98644.1"/>
    </source>
</evidence>
<accession>A0A4C2E347</accession>
<keyword evidence="4" id="KW-1185">Reference proteome</keyword>
<dbReference type="Gene3D" id="3.10.120.10">
    <property type="entry name" value="Cytochrome b5-like heme/steroid binding domain"/>
    <property type="match status" value="1"/>
</dbReference>
<sequence>MVVFTDKKTDELKITYDSDDEDAGEDISTTFTILDLIRMLAGLILVWCVLSKSFTDQWFYLPGHNSLRRISKESPVIPAYWLNQDLPVVFTLDQLSQYTAQSNSGRILLSIRGHVFDVTEGEAFYGKWGAYRKFAGTDCSNLFGYSMWDVSALGRKCNHDLSDLSEQEMARVNSWLEYFRRKYPEIGYLKEDL</sequence>
<dbReference type="AlphaFoldDB" id="A0A4C2E347"/>
<evidence type="ECO:0000313" key="4">
    <source>
        <dbReference type="Proteomes" id="UP000301737"/>
    </source>
</evidence>
<dbReference type="PANTHER" id="PTHR10281:SF114">
    <property type="entry name" value="AER144CP"/>
    <property type="match status" value="1"/>
</dbReference>
<dbReference type="SMART" id="SM01117">
    <property type="entry name" value="Cyt-b5"/>
    <property type="match status" value="1"/>
</dbReference>
<dbReference type="GO" id="GO:0016020">
    <property type="term" value="C:membrane"/>
    <property type="evidence" value="ECO:0007669"/>
    <property type="project" value="TreeGrafter"/>
</dbReference>
<dbReference type="SUPFAM" id="SSF55856">
    <property type="entry name" value="Cytochrome b5-like heme/steroid binding domain"/>
    <property type="match status" value="1"/>
</dbReference>
<dbReference type="GO" id="GO:0012505">
    <property type="term" value="C:endomembrane system"/>
    <property type="evidence" value="ECO:0007669"/>
    <property type="project" value="TreeGrafter"/>
</dbReference>
<dbReference type="EMBL" id="BIMX01000006">
    <property type="protein sequence ID" value="GCE98644.1"/>
    <property type="molecule type" value="Genomic_DNA"/>
</dbReference>
<protein>
    <recommendedName>
        <fullName evidence="2">Cytochrome b5 heme-binding domain-containing protein</fullName>
    </recommendedName>
</protein>
<name>A0A4C2E347_9SACH</name>
<evidence type="ECO:0000256" key="1">
    <source>
        <dbReference type="ARBA" id="ARBA00038357"/>
    </source>
</evidence>
<dbReference type="InterPro" id="IPR050577">
    <property type="entry name" value="MAPR/NEUFC/NENF-like"/>
</dbReference>
<dbReference type="Pfam" id="PF00173">
    <property type="entry name" value="Cyt-b5"/>
    <property type="match status" value="1"/>
</dbReference>
<feature type="domain" description="Cytochrome b5 heme-binding" evidence="2">
    <location>
        <begin position="90"/>
        <end position="190"/>
    </location>
</feature>
<evidence type="ECO:0000259" key="2">
    <source>
        <dbReference type="SMART" id="SM01117"/>
    </source>
</evidence>
<comment type="caution">
    <text evidence="3">The sequence shown here is derived from an EMBL/GenBank/DDBJ whole genome shotgun (WGS) entry which is preliminary data.</text>
</comment>
<reference evidence="3 4" key="1">
    <citation type="submission" date="2019-01" db="EMBL/GenBank/DDBJ databases">
        <title>Draft Genome Sequencing of Zygosaccharomyces mellis Ca-7.</title>
        <authorList>
            <person name="Shiwa Y."/>
            <person name="Kanesaki Y."/>
            <person name="Ishige T."/>
            <person name="Mura K."/>
            <person name="Hori T."/>
            <person name="Tamura T."/>
        </authorList>
    </citation>
    <scope>NUCLEOTIDE SEQUENCE [LARGE SCALE GENOMIC DNA]</scope>
    <source>
        <strain evidence="3 4">Ca-7</strain>
    </source>
</reference>
<gene>
    <name evidence="3" type="ORF">ZYGM_001422</name>
</gene>